<dbReference type="Pfam" id="PF00115">
    <property type="entry name" value="COX1"/>
    <property type="match status" value="1"/>
</dbReference>
<feature type="transmembrane region" description="Helical" evidence="7">
    <location>
        <begin position="335"/>
        <end position="355"/>
    </location>
</feature>
<dbReference type="Gene3D" id="1.20.210.10">
    <property type="entry name" value="Cytochrome c oxidase-like, subunit I domain"/>
    <property type="match status" value="1"/>
</dbReference>
<feature type="transmembrane region" description="Helical" evidence="7">
    <location>
        <begin position="226"/>
        <end position="249"/>
    </location>
</feature>
<dbReference type="PANTHER" id="PTHR10422">
    <property type="entry name" value="CYTOCHROME C OXIDASE SUBUNIT 1"/>
    <property type="match status" value="1"/>
</dbReference>
<feature type="transmembrane region" description="Helical" evidence="7">
    <location>
        <begin position="255"/>
        <end position="282"/>
    </location>
</feature>
<dbReference type="PROSITE" id="PS00077">
    <property type="entry name" value="COX1_CUB"/>
    <property type="match status" value="1"/>
</dbReference>
<name>A0ABZ2BM16_9RHOB</name>
<keyword evidence="6" id="KW-0408">Iron</keyword>
<dbReference type="RefSeq" id="WP_187428089.1">
    <property type="nucleotide sequence ID" value="NZ_CP143423.1"/>
</dbReference>
<evidence type="ECO:0000256" key="7">
    <source>
        <dbReference type="SAM" id="Phobius"/>
    </source>
</evidence>
<keyword evidence="3 6" id="KW-0812">Transmembrane</keyword>
<feature type="transmembrane region" description="Helical" evidence="7">
    <location>
        <begin position="367"/>
        <end position="393"/>
    </location>
</feature>
<organism evidence="9 10">
    <name type="scientific">Roseobacter fucihabitans</name>
    <dbReference type="NCBI Taxonomy" id="1537242"/>
    <lineage>
        <taxon>Bacteria</taxon>
        <taxon>Pseudomonadati</taxon>
        <taxon>Pseudomonadota</taxon>
        <taxon>Alphaproteobacteria</taxon>
        <taxon>Rhodobacterales</taxon>
        <taxon>Roseobacteraceae</taxon>
        <taxon>Roseobacter</taxon>
    </lineage>
</organism>
<reference evidence="10" key="2">
    <citation type="submission" date="2024-01" db="EMBL/GenBank/DDBJ databases">
        <title>Roseobacter fucihabitans sp. nov., isolated from the brown alga Fucus spiralis.</title>
        <authorList>
            <person name="Hahnke S."/>
            <person name="Berger M."/>
            <person name="Schlingloff A."/>
            <person name="Athale I."/>
            <person name="Neumann-Schaal M."/>
            <person name="Adenaya A."/>
            <person name="Poehlein A."/>
            <person name="Daniel R."/>
            <person name="Pertersen J."/>
            <person name="Brinkhoff T."/>
        </authorList>
    </citation>
    <scope>NUCLEOTIDE SEQUENCE [LARGE SCALE GENOMIC DNA]</scope>
    <source>
        <strain evidence="10">B14</strain>
    </source>
</reference>
<dbReference type="Proteomes" id="UP001318682">
    <property type="component" value="Chromosome"/>
</dbReference>
<gene>
    <name evidence="9" type="primary">norB</name>
    <name evidence="9" type="ORF">ROLI_002120</name>
</gene>
<keyword evidence="4 7" id="KW-1133">Transmembrane helix</keyword>
<comment type="similarity">
    <text evidence="6">Belongs to the heme-copper respiratory oxidase family.</text>
</comment>
<dbReference type="GO" id="GO:0016966">
    <property type="term" value="F:nitric oxide reductase activity"/>
    <property type="evidence" value="ECO:0007669"/>
    <property type="project" value="UniProtKB-EC"/>
</dbReference>
<accession>A0ABZ2BM16</accession>
<feature type="transmembrane region" description="Helical" evidence="7">
    <location>
        <begin position="128"/>
        <end position="145"/>
    </location>
</feature>
<reference evidence="9 10" key="1">
    <citation type="submission" date="2015-07" db="EMBL/GenBank/DDBJ databases">
        <authorList>
            <person name="Voget S."/>
            <person name="Dogs M."/>
            <person name="Brinkhoff T.H."/>
            <person name="Daniel R."/>
        </authorList>
    </citation>
    <scope>NUCLEOTIDE SEQUENCE [LARGE SCALE GENOMIC DNA]</scope>
    <source>
        <strain evidence="9 10">B14</strain>
    </source>
</reference>
<feature type="transmembrane region" description="Helical" evidence="7">
    <location>
        <begin position="189"/>
        <end position="214"/>
    </location>
</feature>
<evidence type="ECO:0000256" key="4">
    <source>
        <dbReference type="ARBA" id="ARBA00022989"/>
    </source>
</evidence>
<feature type="transmembrane region" description="Helical" evidence="7">
    <location>
        <begin position="294"/>
        <end position="315"/>
    </location>
</feature>
<dbReference type="InterPro" id="IPR023616">
    <property type="entry name" value="Cyt_c_oxase-like_su1_dom"/>
</dbReference>
<evidence type="ECO:0000256" key="6">
    <source>
        <dbReference type="RuleBase" id="RU000370"/>
    </source>
</evidence>
<evidence type="ECO:0000313" key="9">
    <source>
        <dbReference type="EMBL" id="WVX47147.1"/>
    </source>
</evidence>
<dbReference type="PANTHER" id="PTHR10422:SF43">
    <property type="entry name" value="NITRIC OXIDE REDUCTASE SUBUNIT B"/>
    <property type="match status" value="1"/>
</dbReference>
<dbReference type="PROSITE" id="PS50855">
    <property type="entry name" value="COX1"/>
    <property type="match status" value="1"/>
</dbReference>
<sequence length="454" mass="51103">MKYKSQSIALVYFSVALALFAVQVSGGLLLGWIYVSPNFLSEILPFNIVRMLHTNSLIVWLLLGFMGAAYFVIPEESEREIHSPLLAYIQLAIMVLGTAGVVVTYLFNLFEGNWLLGKEGREFLEQPVWVKLGIVVAALIFMYNITMTVLQGRKTAITNVLLLGLWGLTLLFLFAFYNPSNLALDKQYWWFVVHLWVEGTWELIMASVLAFLMLKLTGVDREIVEKWLYLIVATALFSGILGTGHHYYFIGMPGYWLWIGSIFSALEVVPFFGMMAFAFVMVWKGRKDHPNKAALLWSLGCATLAFFGAGVWGFMHTLHGINYYTHGTQITAAHGHLAFFGAYVSLNLAIFSYAFPILRQRDPYNQVLNMASFWLMAGGMTFMTFVLTFAGTVQTHAQRVQGEYFMDVQDALAIFYWMRFGSGIAVVLGALLFIYAVAMPRKELISASPKVPAE</sequence>
<protein>
    <submittedName>
        <fullName evidence="9">Nitric oxide reductase subunit B</fullName>
        <ecNumber evidence="9">1.7.2.5</ecNumber>
    </submittedName>
</protein>
<keyword evidence="6" id="KW-0813">Transport</keyword>
<dbReference type="InterPro" id="IPR036927">
    <property type="entry name" value="Cyt_c_oxase-like_su1_sf"/>
</dbReference>
<feature type="transmembrane region" description="Helical" evidence="7">
    <location>
        <begin position="157"/>
        <end position="177"/>
    </location>
</feature>
<dbReference type="EMBL" id="CP143423">
    <property type="protein sequence ID" value="WVX47147.1"/>
    <property type="molecule type" value="Genomic_DNA"/>
</dbReference>
<evidence type="ECO:0000256" key="3">
    <source>
        <dbReference type="ARBA" id="ARBA00022692"/>
    </source>
</evidence>
<dbReference type="InterPro" id="IPR023615">
    <property type="entry name" value="Cyt_c_Oxase_su1_BS"/>
</dbReference>
<keyword evidence="6" id="KW-0349">Heme</keyword>
<dbReference type="InterPro" id="IPR000883">
    <property type="entry name" value="Cyt_C_Oxase_1"/>
</dbReference>
<proteinExistence type="inferred from homology"/>
<feature type="domain" description="Cytochrome oxidase subunit I profile" evidence="8">
    <location>
        <begin position="1"/>
        <end position="454"/>
    </location>
</feature>
<comment type="subcellular location">
    <subcellularLocation>
        <location evidence="1">Membrane</location>
        <topology evidence="1">Multi-pass membrane protein</topology>
    </subcellularLocation>
</comment>
<keyword evidence="5 7" id="KW-0472">Membrane</keyword>
<feature type="transmembrane region" description="Helical" evidence="7">
    <location>
        <begin position="55"/>
        <end position="73"/>
    </location>
</feature>
<keyword evidence="2 6" id="KW-0679">Respiratory chain</keyword>
<evidence type="ECO:0000256" key="2">
    <source>
        <dbReference type="ARBA" id="ARBA00022660"/>
    </source>
</evidence>
<keyword evidence="6" id="KW-0479">Metal-binding</keyword>
<evidence type="ECO:0000256" key="5">
    <source>
        <dbReference type="ARBA" id="ARBA00023136"/>
    </source>
</evidence>
<feature type="transmembrane region" description="Helical" evidence="7">
    <location>
        <begin position="85"/>
        <end position="108"/>
    </location>
</feature>
<dbReference type="EC" id="1.7.2.5" evidence="9"/>
<keyword evidence="6" id="KW-0249">Electron transport</keyword>
<keyword evidence="10" id="KW-1185">Reference proteome</keyword>
<keyword evidence="9" id="KW-0560">Oxidoreductase</keyword>
<evidence type="ECO:0000256" key="1">
    <source>
        <dbReference type="ARBA" id="ARBA00004141"/>
    </source>
</evidence>
<evidence type="ECO:0000259" key="8">
    <source>
        <dbReference type="PROSITE" id="PS50855"/>
    </source>
</evidence>
<feature type="transmembrane region" description="Helical" evidence="7">
    <location>
        <begin position="12"/>
        <end position="35"/>
    </location>
</feature>
<evidence type="ECO:0000313" key="10">
    <source>
        <dbReference type="Proteomes" id="UP001318682"/>
    </source>
</evidence>
<dbReference type="SUPFAM" id="SSF81442">
    <property type="entry name" value="Cytochrome c oxidase subunit I-like"/>
    <property type="match status" value="1"/>
</dbReference>
<feature type="transmembrane region" description="Helical" evidence="7">
    <location>
        <begin position="413"/>
        <end position="438"/>
    </location>
</feature>